<organism evidence="2 3">
    <name type="scientific">Arcanobacterium buesumense</name>
    <dbReference type="NCBI Taxonomy" id="2722751"/>
    <lineage>
        <taxon>Bacteria</taxon>
        <taxon>Bacillati</taxon>
        <taxon>Actinomycetota</taxon>
        <taxon>Actinomycetes</taxon>
        <taxon>Actinomycetales</taxon>
        <taxon>Actinomycetaceae</taxon>
        <taxon>Arcanobacterium</taxon>
    </lineage>
</organism>
<dbReference type="InterPro" id="IPR000073">
    <property type="entry name" value="AB_hydrolase_1"/>
</dbReference>
<name>A0A6H2EII4_9ACTO</name>
<dbReference type="KEGG" id="arca:HC352_01815"/>
<dbReference type="AlphaFoldDB" id="A0A6H2EII4"/>
<dbReference type="GO" id="GO:0016787">
    <property type="term" value="F:hydrolase activity"/>
    <property type="evidence" value="ECO:0007669"/>
    <property type="project" value="UniProtKB-KW"/>
</dbReference>
<dbReference type="RefSeq" id="WP_168917319.1">
    <property type="nucleotide sequence ID" value="NZ_CP050804.1"/>
</dbReference>
<protein>
    <submittedName>
        <fullName evidence="2">Alpha/beta hydrolase</fullName>
    </submittedName>
</protein>
<accession>A0A6H2EII4</accession>
<dbReference type="SUPFAM" id="SSF53474">
    <property type="entry name" value="alpha/beta-Hydrolases"/>
    <property type="match status" value="1"/>
</dbReference>
<dbReference type="PANTHER" id="PTHR43798">
    <property type="entry name" value="MONOACYLGLYCEROL LIPASE"/>
    <property type="match status" value="1"/>
</dbReference>
<dbReference type="InterPro" id="IPR050266">
    <property type="entry name" value="AB_hydrolase_sf"/>
</dbReference>
<evidence type="ECO:0000259" key="1">
    <source>
        <dbReference type="Pfam" id="PF12697"/>
    </source>
</evidence>
<dbReference type="PRINTS" id="PR00111">
    <property type="entry name" value="ABHYDROLASE"/>
</dbReference>
<sequence>MTTLSYRRTGVVSDCPLVLLHALPLDSSMWNQVRDFLGSIDLITVDAPGFGDSVSGSELAAGEPSTDVYVRALKETLDQLGVSRILLGGLSMGGSVAADFVAAYPQMIAGLALMDTGIGADSAQRQEFRRHMADLAEQGRAFEILAQWKDSMTGSQVTEQVQESLLARFKAAPGDGLAWIQRALAHREDRSDVLELVDGPVYLIRGSDDPTASLEYFMNLALKAKKPRIIEIEGAGHFTADEKPEELAQALAEFVSRAGVSA</sequence>
<dbReference type="EMBL" id="CP050804">
    <property type="protein sequence ID" value="QJC21378.1"/>
    <property type="molecule type" value="Genomic_DNA"/>
</dbReference>
<dbReference type="InterPro" id="IPR029058">
    <property type="entry name" value="AB_hydrolase_fold"/>
</dbReference>
<evidence type="ECO:0000313" key="3">
    <source>
        <dbReference type="Proteomes" id="UP000502298"/>
    </source>
</evidence>
<feature type="domain" description="AB hydrolase-1" evidence="1">
    <location>
        <begin position="17"/>
        <end position="250"/>
    </location>
</feature>
<evidence type="ECO:0000313" key="2">
    <source>
        <dbReference type="EMBL" id="QJC21378.1"/>
    </source>
</evidence>
<dbReference type="InterPro" id="IPR000639">
    <property type="entry name" value="Epox_hydrolase-like"/>
</dbReference>
<proteinExistence type="predicted"/>
<keyword evidence="3" id="KW-1185">Reference proteome</keyword>
<reference evidence="2 3" key="1">
    <citation type="submission" date="2020-03" db="EMBL/GenBank/DDBJ databases">
        <title>Complete genome of Arcanobacterium buesumensis sp. nov. strain 2701.</title>
        <authorList>
            <person name="Borowiak M."/>
            <person name="Alssahen M."/>
            <person name="Laemmler C."/>
            <person name="Malorny B."/>
            <person name="Hassan A."/>
            <person name="Prenger-Berninghoff E."/>
            <person name="Ploetz M."/>
            <person name="Abdulmawjood A."/>
        </authorList>
    </citation>
    <scope>NUCLEOTIDE SEQUENCE [LARGE SCALE GENOMIC DNA]</scope>
    <source>
        <strain evidence="2 3">2701</strain>
    </source>
</reference>
<gene>
    <name evidence="2" type="ORF">HC352_01815</name>
</gene>
<dbReference type="PRINTS" id="PR00412">
    <property type="entry name" value="EPOXHYDRLASE"/>
</dbReference>
<keyword evidence="2" id="KW-0378">Hydrolase</keyword>
<dbReference type="Pfam" id="PF12697">
    <property type="entry name" value="Abhydrolase_6"/>
    <property type="match status" value="1"/>
</dbReference>
<dbReference type="Proteomes" id="UP000502298">
    <property type="component" value="Chromosome"/>
</dbReference>
<dbReference type="Gene3D" id="3.40.50.1820">
    <property type="entry name" value="alpha/beta hydrolase"/>
    <property type="match status" value="1"/>
</dbReference>